<name>A0ABW2HA21_9MICO</name>
<dbReference type="Proteomes" id="UP001596507">
    <property type="component" value="Unassembled WGS sequence"/>
</dbReference>
<reference evidence="8" key="1">
    <citation type="journal article" date="2019" name="Int. J. Syst. Evol. Microbiol.">
        <title>The Global Catalogue of Microorganisms (GCM) 10K type strain sequencing project: providing services to taxonomists for standard genome sequencing and annotation.</title>
        <authorList>
            <consortium name="The Broad Institute Genomics Platform"/>
            <consortium name="The Broad Institute Genome Sequencing Center for Infectious Disease"/>
            <person name="Wu L."/>
            <person name="Ma J."/>
        </authorList>
    </citation>
    <scope>NUCLEOTIDE SEQUENCE [LARGE SCALE GENOMIC DNA]</scope>
    <source>
        <strain evidence="8">CGMCC 1.15772</strain>
    </source>
</reference>
<keyword evidence="3" id="KW-0731">Sigma factor</keyword>
<dbReference type="PANTHER" id="PTHR47756">
    <property type="entry name" value="BLL6612 PROTEIN-RELATED"/>
    <property type="match status" value="1"/>
</dbReference>
<dbReference type="EMBL" id="JBHTBE010000001">
    <property type="protein sequence ID" value="MFC7267938.1"/>
    <property type="molecule type" value="Genomic_DNA"/>
</dbReference>
<keyword evidence="2" id="KW-0805">Transcription regulation</keyword>
<sequence>MTTDAAAAGDESARAAASDRDLARVVRAEHARIVRALTASTGSLDVAEEAAAQAVEEALRTWRVRGVPPNPGAWLLQTARHDAIDRLRREKTLRAKLPLLAEEPGHDVDDEPDERLPLLFGCCHPALAPEAQLALTLRAVLGVTTAQIARATIEPEATVGQRISRAKRKMAAAAIPLRIPEPAERAERLDIVLAVVSVMYDAAHFAPGADAAADRDLADDALWLAGVVAQELPREAEAAGLHALLLFHRARERARAVDGELVLLGEQDRSRWDADLIARARAELERAAALRSPGRWQLHAAIAACHCDATSAADTDWLQMLVLYDMLLGYDPSPIVRLNRAVVLAEVAGAVPALAEVEALRGALDRYRLWHAVRARMLRAAGRDDDALAADLRALELTANDAERRLIERRLAR</sequence>
<evidence type="ECO:0000313" key="7">
    <source>
        <dbReference type="EMBL" id="MFC7267938.1"/>
    </source>
</evidence>
<accession>A0ABW2HA21</accession>
<comment type="similarity">
    <text evidence="1">Belongs to the sigma-70 factor family. ECF subfamily.</text>
</comment>
<dbReference type="RefSeq" id="WP_262872859.1">
    <property type="nucleotide sequence ID" value="NZ_BAABKW010000018.1"/>
</dbReference>
<gene>
    <name evidence="7" type="ORF">ACFQRL_03060</name>
</gene>
<dbReference type="Gene3D" id="1.10.10.10">
    <property type="entry name" value="Winged helix-like DNA-binding domain superfamily/Winged helix DNA-binding domain"/>
    <property type="match status" value="1"/>
</dbReference>
<dbReference type="Pfam" id="PF08281">
    <property type="entry name" value="Sigma70_r4_2"/>
    <property type="match status" value="1"/>
</dbReference>
<protein>
    <submittedName>
        <fullName evidence="7">RNA polymerase sigma factor</fullName>
    </submittedName>
</protein>
<dbReference type="InterPro" id="IPR046531">
    <property type="entry name" value="DUF6596"/>
</dbReference>
<dbReference type="InterPro" id="IPR013324">
    <property type="entry name" value="RNA_pol_sigma_r3/r4-like"/>
</dbReference>
<evidence type="ECO:0000256" key="2">
    <source>
        <dbReference type="ARBA" id="ARBA00023015"/>
    </source>
</evidence>
<keyword evidence="8" id="KW-1185">Reference proteome</keyword>
<dbReference type="InterPro" id="IPR013249">
    <property type="entry name" value="RNA_pol_sigma70_r4_t2"/>
</dbReference>
<proteinExistence type="inferred from homology"/>
<evidence type="ECO:0000259" key="6">
    <source>
        <dbReference type="Pfam" id="PF20239"/>
    </source>
</evidence>
<comment type="caution">
    <text evidence="7">The sequence shown here is derived from an EMBL/GenBank/DDBJ whole genome shotgun (WGS) entry which is preliminary data.</text>
</comment>
<evidence type="ECO:0000259" key="5">
    <source>
        <dbReference type="Pfam" id="PF08281"/>
    </source>
</evidence>
<evidence type="ECO:0000256" key="4">
    <source>
        <dbReference type="ARBA" id="ARBA00023163"/>
    </source>
</evidence>
<dbReference type="Gene3D" id="1.10.1740.10">
    <property type="match status" value="1"/>
</dbReference>
<dbReference type="PANTHER" id="PTHR47756:SF2">
    <property type="entry name" value="BLL6612 PROTEIN"/>
    <property type="match status" value="1"/>
</dbReference>
<evidence type="ECO:0000313" key="8">
    <source>
        <dbReference type="Proteomes" id="UP001596507"/>
    </source>
</evidence>
<dbReference type="InterPro" id="IPR036388">
    <property type="entry name" value="WH-like_DNA-bd_sf"/>
</dbReference>
<evidence type="ECO:0000256" key="3">
    <source>
        <dbReference type="ARBA" id="ARBA00023082"/>
    </source>
</evidence>
<keyword evidence="4" id="KW-0804">Transcription</keyword>
<dbReference type="SUPFAM" id="SSF88946">
    <property type="entry name" value="Sigma2 domain of RNA polymerase sigma factors"/>
    <property type="match status" value="1"/>
</dbReference>
<evidence type="ECO:0000256" key="1">
    <source>
        <dbReference type="ARBA" id="ARBA00010641"/>
    </source>
</evidence>
<dbReference type="Pfam" id="PF20239">
    <property type="entry name" value="DUF6596"/>
    <property type="match status" value="1"/>
</dbReference>
<dbReference type="SUPFAM" id="SSF88659">
    <property type="entry name" value="Sigma3 and sigma4 domains of RNA polymerase sigma factors"/>
    <property type="match status" value="1"/>
</dbReference>
<feature type="domain" description="RNA polymerase sigma factor 70 region 4 type 2" evidence="5">
    <location>
        <begin position="121"/>
        <end position="170"/>
    </location>
</feature>
<feature type="domain" description="DUF6596" evidence="6">
    <location>
        <begin position="188"/>
        <end position="288"/>
    </location>
</feature>
<organism evidence="7 8">
    <name type="scientific">Microbacterium fluvii</name>
    <dbReference type="NCBI Taxonomy" id="415215"/>
    <lineage>
        <taxon>Bacteria</taxon>
        <taxon>Bacillati</taxon>
        <taxon>Actinomycetota</taxon>
        <taxon>Actinomycetes</taxon>
        <taxon>Micrococcales</taxon>
        <taxon>Microbacteriaceae</taxon>
        <taxon>Microbacterium</taxon>
    </lineage>
</organism>
<dbReference type="InterPro" id="IPR013325">
    <property type="entry name" value="RNA_pol_sigma_r2"/>
</dbReference>